<dbReference type="EMBL" id="JAWDGP010002332">
    <property type="protein sequence ID" value="KAK3783892.1"/>
    <property type="molecule type" value="Genomic_DNA"/>
</dbReference>
<dbReference type="AlphaFoldDB" id="A0AAE1AAA8"/>
<evidence type="ECO:0000313" key="1">
    <source>
        <dbReference type="EMBL" id="KAK3783892.1"/>
    </source>
</evidence>
<organism evidence="1 2">
    <name type="scientific">Elysia crispata</name>
    <name type="common">lettuce slug</name>
    <dbReference type="NCBI Taxonomy" id="231223"/>
    <lineage>
        <taxon>Eukaryota</taxon>
        <taxon>Metazoa</taxon>
        <taxon>Spiralia</taxon>
        <taxon>Lophotrochozoa</taxon>
        <taxon>Mollusca</taxon>
        <taxon>Gastropoda</taxon>
        <taxon>Heterobranchia</taxon>
        <taxon>Euthyneura</taxon>
        <taxon>Panpulmonata</taxon>
        <taxon>Sacoglossa</taxon>
        <taxon>Placobranchoidea</taxon>
        <taxon>Plakobranchidae</taxon>
        <taxon>Elysia</taxon>
    </lineage>
</organism>
<evidence type="ECO:0000313" key="2">
    <source>
        <dbReference type="Proteomes" id="UP001283361"/>
    </source>
</evidence>
<protein>
    <submittedName>
        <fullName evidence="1">Uncharacterized protein</fullName>
    </submittedName>
</protein>
<dbReference type="Proteomes" id="UP001283361">
    <property type="component" value="Unassembled WGS sequence"/>
</dbReference>
<name>A0AAE1AAA8_9GAST</name>
<reference evidence="1" key="1">
    <citation type="journal article" date="2023" name="G3 (Bethesda)">
        <title>A reference genome for the long-term kleptoplast-retaining sea slug Elysia crispata morphotype clarki.</title>
        <authorList>
            <person name="Eastman K.E."/>
            <person name="Pendleton A.L."/>
            <person name="Shaikh M.A."/>
            <person name="Suttiyut T."/>
            <person name="Ogas R."/>
            <person name="Tomko P."/>
            <person name="Gavelis G."/>
            <person name="Widhalm J.R."/>
            <person name="Wisecaver J.H."/>
        </authorList>
    </citation>
    <scope>NUCLEOTIDE SEQUENCE</scope>
    <source>
        <strain evidence="1">ECLA1</strain>
    </source>
</reference>
<sequence length="76" mass="8286">MDAQLGHVSGYWDGCATRHTLVDTGMDVETEDKLVDSGMDVRLGEGYFSVSLGKADCPHGESHEILKMADTSVTRR</sequence>
<comment type="caution">
    <text evidence="1">The sequence shown here is derived from an EMBL/GenBank/DDBJ whole genome shotgun (WGS) entry which is preliminary data.</text>
</comment>
<proteinExistence type="predicted"/>
<keyword evidence="2" id="KW-1185">Reference proteome</keyword>
<gene>
    <name evidence="1" type="ORF">RRG08_042826</name>
</gene>
<accession>A0AAE1AAA8</accession>